<evidence type="ECO:0000313" key="5">
    <source>
        <dbReference type="EMBL" id="RXW21780.1"/>
    </source>
</evidence>
<dbReference type="Proteomes" id="UP000290288">
    <property type="component" value="Unassembled WGS sequence"/>
</dbReference>
<dbReference type="InterPro" id="IPR004045">
    <property type="entry name" value="Glutathione_S-Trfase_N"/>
</dbReference>
<dbReference type="Gene3D" id="1.20.1050.10">
    <property type="match status" value="1"/>
</dbReference>
<keyword evidence="3" id="KW-0560">Oxidoreductase</keyword>
<comment type="caution">
    <text evidence="5">The sequence shown here is derived from an EMBL/GenBank/DDBJ whole genome shotgun (WGS) entry which is preliminary data.</text>
</comment>
<dbReference type="Pfam" id="PF13409">
    <property type="entry name" value="GST_N_2"/>
    <property type="match status" value="1"/>
</dbReference>
<dbReference type="Pfam" id="PF00106">
    <property type="entry name" value="adh_short"/>
    <property type="match status" value="1"/>
</dbReference>
<protein>
    <recommendedName>
        <fullName evidence="4">GST N-terminal domain-containing protein</fullName>
    </recommendedName>
</protein>
<dbReference type="Gene3D" id="3.40.30.10">
    <property type="entry name" value="Glutaredoxin"/>
    <property type="match status" value="1"/>
</dbReference>
<dbReference type="EMBL" id="SDEE01000095">
    <property type="protein sequence ID" value="RXW21780.1"/>
    <property type="molecule type" value="Genomic_DNA"/>
</dbReference>
<sequence length="509" mass="55876">MPPSYTANASNTQAGPSGVAIITGAAQGIGRAVALRLALHDGYDVTLTDLPSNTHLLNELKELILVKSSAAQHQDSASSRKAASSRRIHIVTGDVSVEKDVKRIVDETASVLGSVDVMVANAGIAFAKSFLETTTEDWDRIFSINVRGTFLCYKYAAKQMIKQGKGGRIVGATSGCGFSGIPYLAGYGATKWAIRGITATAALEFGPHGITVNAYAPSAVDTALSKGLAATFGMDPEEFSADDENEVSKEAHFTTGQCLEKHGRQTYGRYYLNYKNISYKTEWVEFPDVEPLCKARGVPPTKLKPDGTPFYTIPAIYDPERNQYVSESATIMRYLDARFPELGQPAFPKGTVGLQKAFMSAFVPKLVPLWPCAIPMVARQLNPRSLEHFKQTRSLTFGKTVEEFEKDVKLREESWEKFKAGMGGVARWLGDAKEYPDVHAELTGYDIGETGGFIMGDKPVFADFVIGATLAYIRALWGEDSEKWKEVMEWHGGRWARFADSLRKYEQVI</sequence>
<dbReference type="Gene3D" id="3.40.50.720">
    <property type="entry name" value="NAD(P)-binding Rossmann-like Domain"/>
    <property type="match status" value="1"/>
</dbReference>
<dbReference type="OrthoDB" id="4951845at2759"/>
<dbReference type="GO" id="GO:0016491">
    <property type="term" value="F:oxidoreductase activity"/>
    <property type="evidence" value="ECO:0007669"/>
    <property type="project" value="UniProtKB-KW"/>
</dbReference>
<dbReference type="PANTHER" id="PTHR24321:SF8">
    <property type="entry name" value="ESTRADIOL 17-BETA-DEHYDROGENASE 8-RELATED"/>
    <property type="match status" value="1"/>
</dbReference>
<evidence type="ECO:0000256" key="2">
    <source>
        <dbReference type="ARBA" id="ARBA00022857"/>
    </source>
</evidence>
<dbReference type="InterPro" id="IPR036282">
    <property type="entry name" value="Glutathione-S-Trfase_C_sf"/>
</dbReference>
<evidence type="ECO:0000256" key="3">
    <source>
        <dbReference type="ARBA" id="ARBA00023002"/>
    </source>
</evidence>
<dbReference type="SUPFAM" id="SSF47616">
    <property type="entry name" value="GST C-terminal domain-like"/>
    <property type="match status" value="1"/>
</dbReference>
<dbReference type="Pfam" id="PF22041">
    <property type="entry name" value="GST_C_7"/>
    <property type="match status" value="1"/>
</dbReference>
<dbReference type="InterPro" id="IPR036291">
    <property type="entry name" value="NAD(P)-bd_dom_sf"/>
</dbReference>
<dbReference type="PRINTS" id="PR00080">
    <property type="entry name" value="SDRFAMILY"/>
</dbReference>
<dbReference type="AlphaFoldDB" id="A0A4Q2DNF6"/>
<evidence type="ECO:0000256" key="1">
    <source>
        <dbReference type="ARBA" id="ARBA00006484"/>
    </source>
</evidence>
<dbReference type="STRING" id="2316362.A0A4Q2DNF6"/>
<evidence type="ECO:0000259" key="4">
    <source>
        <dbReference type="PROSITE" id="PS50404"/>
    </source>
</evidence>
<dbReference type="FunFam" id="3.40.50.720:FF:000084">
    <property type="entry name" value="Short-chain dehydrogenase reductase"/>
    <property type="match status" value="1"/>
</dbReference>
<reference evidence="5 6" key="1">
    <citation type="submission" date="2019-01" db="EMBL/GenBank/DDBJ databases">
        <title>Draft genome sequence of Psathyrella aberdarensis IHI B618.</title>
        <authorList>
            <person name="Buettner E."/>
            <person name="Kellner H."/>
        </authorList>
    </citation>
    <scope>NUCLEOTIDE SEQUENCE [LARGE SCALE GENOMIC DNA]</scope>
    <source>
        <strain evidence="5 6">IHI B618</strain>
    </source>
</reference>
<evidence type="ECO:0000313" key="6">
    <source>
        <dbReference type="Proteomes" id="UP000290288"/>
    </source>
</evidence>
<dbReference type="InterPro" id="IPR002347">
    <property type="entry name" value="SDR_fam"/>
</dbReference>
<dbReference type="InterPro" id="IPR036249">
    <property type="entry name" value="Thioredoxin-like_sf"/>
</dbReference>
<dbReference type="InterPro" id="IPR054416">
    <property type="entry name" value="GST_UstS-like_C"/>
</dbReference>
<dbReference type="SUPFAM" id="SSF52833">
    <property type="entry name" value="Thioredoxin-like"/>
    <property type="match status" value="1"/>
</dbReference>
<dbReference type="PROSITE" id="PS00061">
    <property type="entry name" value="ADH_SHORT"/>
    <property type="match status" value="1"/>
</dbReference>
<dbReference type="PRINTS" id="PR00081">
    <property type="entry name" value="GDHRDH"/>
</dbReference>
<comment type="similarity">
    <text evidence="1">Belongs to the short-chain dehydrogenases/reductases (SDR) family.</text>
</comment>
<dbReference type="PROSITE" id="PS50404">
    <property type="entry name" value="GST_NTER"/>
    <property type="match status" value="1"/>
</dbReference>
<name>A0A4Q2DNF6_9AGAR</name>
<dbReference type="SUPFAM" id="SSF51735">
    <property type="entry name" value="NAD(P)-binding Rossmann-fold domains"/>
    <property type="match status" value="1"/>
</dbReference>
<keyword evidence="6" id="KW-1185">Reference proteome</keyword>
<gene>
    <name evidence="5" type="ORF">EST38_g4056</name>
</gene>
<dbReference type="InterPro" id="IPR020904">
    <property type="entry name" value="Sc_DH/Rdtase_CS"/>
</dbReference>
<dbReference type="PANTHER" id="PTHR24321">
    <property type="entry name" value="DEHYDROGENASES, SHORT CHAIN"/>
    <property type="match status" value="1"/>
</dbReference>
<accession>A0A4Q2DNF6</accession>
<organism evidence="5 6">
    <name type="scientific">Candolleomyces aberdarensis</name>
    <dbReference type="NCBI Taxonomy" id="2316362"/>
    <lineage>
        <taxon>Eukaryota</taxon>
        <taxon>Fungi</taxon>
        <taxon>Dikarya</taxon>
        <taxon>Basidiomycota</taxon>
        <taxon>Agaricomycotina</taxon>
        <taxon>Agaricomycetes</taxon>
        <taxon>Agaricomycetidae</taxon>
        <taxon>Agaricales</taxon>
        <taxon>Agaricineae</taxon>
        <taxon>Psathyrellaceae</taxon>
        <taxon>Candolleomyces</taxon>
    </lineage>
</organism>
<keyword evidence="2" id="KW-0521">NADP</keyword>
<proteinExistence type="inferred from homology"/>
<feature type="domain" description="GST N-terminal" evidence="4">
    <location>
        <begin position="252"/>
        <end position="343"/>
    </location>
</feature>